<protein>
    <submittedName>
        <fullName evidence="1">Uncharacterized protein</fullName>
    </submittedName>
</protein>
<reference evidence="1" key="1">
    <citation type="journal article" date="2019" name="Sci. Rep.">
        <title>Draft genome of Tanacetum cinerariifolium, the natural source of mosquito coil.</title>
        <authorList>
            <person name="Yamashiro T."/>
            <person name="Shiraishi A."/>
            <person name="Satake H."/>
            <person name="Nakayama K."/>
        </authorList>
    </citation>
    <scope>NUCLEOTIDE SEQUENCE</scope>
</reference>
<sequence>MTPSTLNDSWNMNQHTKFHIKMGGARERNVHLCFVAHQMVLAYDLMVIAKSMNVDDNLANVLRLYQLKWKKIEEFDAWRLELKSICCSLLRANMIRLISIGAAFWS</sequence>
<name>A0A699I6S3_TANCI</name>
<comment type="caution">
    <text evidence="1">The sequence shown here is derived from an EMBL/GenBank/DDBJ whole genome shotgun (WGS) entry which is preliminary data.</text>
</comment>
<dbReference type="EMBL" id="BKCJ010245513">
    <property type="protein sequence ID" value="GEZ14446.1"/>
    <property type="molecule type" value="Genomic_DNA"/>
</dbReference>
<gene>
    <name evidence="1" type="ORF">Tci_486419</name>
</gene>
<organism evidence="1">
    <name type="scientific">Tanacetum cinerariifolium</name>
    <name type="common">Dalmatian daisy</name>
    <name type="synonym">Chrysanthemum cinerariifolium</name>
    <dbReference type="NCBI Taxonomy" id="118510"/>
    <lineage>
        <taxon>Eukaryota</taxon>
        <taxon>Viridiplantae</taxon>
        <taxon>Streptophyta</taxon>
        <taxon>Embryophyta</taxon>
        <taxon>Tracheophyta</taxon>
        <taxon>Spermatophyta</taxon>
        <taxon>Magnoliopsida</taxon>
        <taxon>eudicotyledons</taxon>
        <taxon>Gunneridae</taxon>
        <taxon>Pentapetalae</taxon>
        <taxon>asterids</taxon>
        <taxon>campanulids</taxon>
        <taxon>Asterales</taxon>
        <taxon>Asteraceae</taxon>
        <taxon>Asteroideae</taxon>
        <taxon>Anthemideae</taxon>
        <taxon>Anthemidinae</taxon>
        <taxon>Tanacetum</taxon>
    </lineage>
</organism>
<evidence type="ECO:0000313" key="1">
    <source>
        <dbReference type="EMBL" id="GEZ14446.1"/>
    </source>
</evidence>
<accession>A0A699I6S3</accession>
<proteinExistence type="predicted"/>
<dbReference type="AlphaFoldDB" id="A0A699I6S3"/>